<evidence type="ECO:0000313" key="6">
    <source>
        <dbReference type="Proteomes" id="UP000422764"/>
    </source>
</evidence>
<dbReference type="InterPro" id="IPR028082">
    <property type="entry name" value="Peripla_BP_I"/>
</dbReference>
<keyword evidence="3" id="KW-0732">Signal</keyword>
<dbReference type="PROSITE" id="PS51257">
    <property type="entry name" value="PROKAR_LIPOPROTEIN"/>
    <property type="match status" value="1"/>
</dbReference>
<comment type="subcellular location">
    <subcellularLocation>
        <location evidence="1">Cell envelope</location>
    </subcellularLocation>
</comment>
<reference evidence="5 6" key="1">
    <citation type="submission" date="2019-12" db="EMBL/GenBank/DDBJ databases">
        <title>Genome sequenceing of Clostridium bovifaecis.</title>
        <authorList>
            <person name="Yao Y."/>
        </authorList>
    </citation>
    <scope>NUCLEOTIDE SEQUENCE [LARGE SCALE GENOMIC DNA]</scope>
    <source>
        <strain evidence="5 6">BXX</strain>
    </source>
</reference>
<dbReference type="PANTHER" id="PTHR30036">
    <property type="entry name" value="D-XYLOSE-BINDING PERIPLASMIC PROTEIN"/>
    <property type="match status" value="1"/>
</dbReference>
<feature type="domain" description="Periplasmic binding protein" evidence="4">
    <location>
        <begin position="54"/>
        <end position="320"/>
    </location>
</feature>
<sequence>MKKGLALTLILAMAITTLAGCGSAKKNNTATTSTDSKESTTTTTDSKSKDITVTFIPKLTGNAFFESANKGAQKYAQKWGFKVDYQGDATASAAAQVAVINKAVQQGTDALCLSSVDAAGVKDALIAAANAGVKVTTWDSDVDPSVRKIMVSQGTPEQLGQMLVQMGYDSMKERGKNPDKDPIKYAWHYSNATVTDQNSWQVEGEKYIKEKYPNWKNVAPDNYYSNQDAEQAISVGESILAAHPDIDLIICNDSTALPGQAQAAQNKGKTAKDITITGFASPNSMKQYCKDGILTRWGLWDCGIQGAIGCYMAYYIAAGNEVKVGDKIDIPDIGTVEVMPNSVLDAKANDSDTSSGVVLLPERTVFTKDNMNNYDF</sequence>
<feature type="chain" id="PRO_5038643569" evidence="3">
    <location>
        <begin position="20"/>
        <end position="376"/>
    </location>
</feature>
<evidence type="ECO:0000259" key="4">
    <source>
        <dbReference type="Pfam" id="PF13407"/>
    </source>
</evidence>
<dbReference type="Proteomes" id="UP000422764">
    <property type="component" value="Chromosome"/>
</dbReference>
<dbReference type="PANTHER" id="PTHR30036:SF7">
    <property type="entry name" value="ABC TRANSPORTER PERIPLASMIC-BINDING PROTEIN YPHF"/>
    <property type="match status" value="1"/>
</dbReference>
<accession>A0A6I6EQW6</accession>
<dbReference type="InterPro" id="IPR025997">
    <property type="entry name" value="SBP_2_dom"/>
</dbReference>
<evidence type="ECO:0000256" key="1">
    <source>
        <dbReference type="ARBA" id="ARBA00004196"/>
    </source>
</evidence>
<evidence type="ECO:0000256" key="2">
    <source>
        <dbReference type="ARBA" id="ARBA00007639"/>
    </source>
</evidence>
<dbReference type="SUPFAM" id="SSF53822">
    <property type="entry name" value="Periplasmic binding protein-like I"/>
    <property type="match status" value="1"/>
</dbReference>
<dbReference type="Gene3D" id="3.40.50.2300">
    <property type="match status" value="2"/>
</dbReference>
<dbReference type="AlphaFoldDB" id="A0A6I6EQW6"/>
<evidence type="ECO:0000256" key="3">
    <source>
        <dbReference type="SAM" id="SignalP"/>
    </source>
</evidence>
<evidence type="ECO:0000313" key="5">
    <source>
        <dbReference type="EMBL" id="QGU94500.1"/>
    </source>
</evidence>
<protein>
    <submittedName>
        <fullName evidence="5">Substrate-binding domain-containing protein</fullName>
    </submittedName>
</protein>
<dbReference type="GO" id="GO:0030288">
    <property type="term" value="C:outer membrane-bounded periplasmic space"/>
    <property type="evidence" value="ECO:0007669"/>
    <property type="project" value="TreeGrafter"/>
</dbReference>
<gene>
    <name evidence="5" type="ORF">GOM49_04750</name>
</gene>
<feature type="signal peptide" evidence="3">
    <location>
        <begin position="1"/>
        <end position="19"/>
    </location>
</feature>
<dbReference type="GO" id="GO:0030246">
    <property type="term" value="F:carbohydrate binding"/>
    <property type="evidence" value="ECO:0007669"/>
    <property type="project" value="TreeGrafter"/>
</dbReference>
<dbReference type="EMBL" id="CP046522">
    <property type="protein sequence ID" value="QGU94500.1"/>
    <property type="molecule type" value="Genomic_DNA"/>
</dbReference>
<keyword evidence="6" id="KW-1185">Reference proteome</keyword>
<organism evidence="5 6">
    <name type="scientific">Clostridium bovifaecis</name>
    <dbReference type="NCBI Taxonomy" id="2184719"/>
    <lineage>
        <taxon>Bacteria</taxon>
        <taxon>Bacillati</taxon>
        <taxon>Bacillota</taxon>
        <taxon>Clostridia</taxon>
        <taxon>Eubacteriales</taxon>
        <taxon>Clostridiaceae</taxon>
        <taxon>Clostridium</taxon>
    </lineage>
</organism>
<dbReference type="Pfam" id="PF13407">
    <property type="entry name" value="Peripla_BP_4"/>
    <property type="match status" value="1"/>
</dbReference>
<proteinExistence type="inferred from homology"/>
<comment type="similarity">
    <text evidence="2">Belongs to the bacterial solute-binding protein 2 family.</text>
</comment>
<name>A0A6I6EQW6_9CLOT</name>
<dbReference type="InterPro" id="IPR050555">
    <property type="entry name" value="Bact_Solute-Bind_Prot2"/>
</dbReference>